<gene>
    <name evidence="2" type="ORF">IB647_01380</name>
</gene>
<organism evidence="2 3">
    <name type="scientific">Francisella noatunensis</name>
    <dbReference type="NCBI Taxonomy" id="657445"/>
    <lineage>
        <taxon>Bacteria</taxon>
        <taxon>Pseudomonadati</taxon>
        <taxon>Pseudomonadota</taxon>
        <taxon>Gammaproteobacteria</taxon>
        <taxon>Thiotrichales</taxon>
        <taxon>Francisellaceae</taxon>
        <taxon>Francisella</taxon>
    </lineage>
</organism>
<feature type="transmembrane region" description="Helical" evidence="1">
    <location>
        <begin position="45"/>
        <end position="67"/>
    </location>
</feature>
<dbReference type="EMBL" id="JACVKN010000028">
    <property type="protein sequence ID" value="MBK2064476.1"/>
    <property type="molecule type" value="Genomic_DNA"/>
</dbReference>
<reference evidence="2 3" key="1">
    <citation type="submission" date="2020-09" db="EMBL/GenBank/DDBJ databases">
        <title>Development of specific Francisella tularensis PCR assay based on in-depth characterization of family Francisellaceae.</title>
        <authorList>
            <person name="Ohrman C."/>
            <person name="Sahl J."/>
            <person name="Sjodin A."/>
            <person name="Uneklint I."/>
            <person name="Ballard R."/>
            <person name="Karlsson L."/>
            <person name="Mcdonough R."/>
            <person name="Sundell D."/>
            <person name="Soria K."/>
            <person name="Brindeflk B."/>
            <person name="Vallesi A."/>
            <person name="Ramirez-Paredes J.G."/>
            <person name="Colquhoun D."/>
            <person name="Myrtennas K."/>
            <person name="Birdsell D."/>
            <person name="Johansson A."/>
            <person name="Wagner D."/>
            <person name="Forsman M."/>
        </authorList>
    </citation>
    <scope>NUCLEOTIDE SEQUENCE [LARGE SCALE GENOMIC DNA]</scope>
    <source>
        <strain evidence="2 3">FSC1140</strain>
    </source>
</reference>
<comment type="caution">
    <text evidence="2">The sequence shown here is derived from an EMBL/GenBank/DDBJ whole genome shotgun (WGS) entry which is preliminary data.</text>
</comment>
<name>A0A9Q2QD35_9GAMM</name>
<keyword evidence="1" id="KW-0472">Membrane</keyword>
<protein>
    <submittedName>
        <fullName evidence="2">DUF2834 domain-containing protein</fullName>
    </submittedName>
</protein>
<proteinExistence type="predicted"/>
<keyword evidence="1" id="KW-1133">Transmembrane helix</keyword>
<dbReference type="InterPro" id="IPR021362">
    <property type="entry name" value="DUF2834"/>
</dbReference>
<feature type="transmembrane region" description="Helical" evidence="1">
    <location>
        <begin position="79"/>
        <end position="100"/>
    </location>
</feature>
<keyword evidence="1" id="KW-0812">Transmembrane</keyword>
<dbReference type="Proteomes" id="UP000701999">
    <property type="component" value="Unassembled WGS sequence"/>
</dbReference>
<feature type="transmembrane region" description="Helical" evidence="1">
    <location>
        <begin position="12"/>
        <end position="33"/>
    </location>
</feature>
<evidence type="ECO:0000313" key="3">
    <source>
        <dbReference type="Proteomes" id="UP000701999"/>
    </source>
</evidence>
<evidence type="ECO:0000256" key="1">
    <source>
        <dbReference type="SAM" id="Phobius"/>
    </source>
</evidence>
<dbReference type="GeneID" id="93255743"/>
<accession>A0A9Q2QD35</accession>
<dbReference type="Pfam" id="PF11196">
    <property type="entry name" value="DUF2834"/>
    <property type="match status" value="1"/>
</dbReference>
<dbReference type="AlphaFoldDB" id="A0A9Q2QD35"/>
<dbReference type="RefSeq" id="WP_159184853.1">
    <property type="nucleotide sequence ID" value="NZ_JACVJL010000059.1"/>
</dbReference>
<evidence type="ECO:0000313" key="2">
    <source>
        <dbReference type="EMBL" id="MBK2064476.1"/>
    </source>
</evidence>
<sequence>MKENNNNKSLYIPRCLLILILIPFSILTLLAVWQNAITGIFKHEFANLGGIQVLVDLIISCVFLLVWMYHDARRNNRKFLPWLILTLIAGSFGPLLYLLFDNNKK</sequence>
<keyword evidence="3" id="KW-1185">Reference proteome</keyword>